<feature type="compositionally biased region" description="Basic and acidic residues" evidence="2">
    <location>
        <begin position="330"/>
        <end position="349"/>
    </location>
</feature>
<evidence type="ECO:0000313" key="4">
    <source>
        <dbReference type="EMBL" id="MBB5830895.1"/>
    </source>
</evidence>
<dbReference type="GO" id="GO:0004077">
    <property type="term" value="F:biotin--[biotin carboxyl-carrier protein] ligase activity"/>
    <property type="evidence" value="ECO:0007669"/>
    <property type="project" value="UniProtKB-EC"/>
</dbReference>
<feature type="compositionally biased region" description="Low complexity" evidence="2">
    <location>
        <begin position="290"/>
        <end position="328"/>
    </location>
</feature>
<comment type="caution">
    <text evidence="4">The sequence shown here is derived from an EMBL/GenBank/DDBJ whole genome shotgun (WGS) entry which is preliminary data.</text>
</comment>
<dbReference type="Gene3D" id="2.30.30.100">
    <property type="match status" value="1"/>
</dbReference>
<dbReference type="RefSeq" id="WP_184324445.1">
    <property type="nucleotide sequence ID" value="NZ_JACHLZ010000001.1"/>
</dbReference>
<feature type="region of interest" description="Disordered" evidence="2">
    <location>
        <begin position="273"/>
        <end position="349"/>
    </location>
</feature>
<dbReference type="EMBL" id="JACHLZ010000001">
    <property type="protein sequence ID" value="MBB5830895.1"/>
    <property type="molecule type" value="Genomic_DNA"/>
</dbReference>
<evidence type="ECO:0000313" key="5">
    <source>
        <dbReference type="Proteomes" id="UP000588158"/>
    </source>
</evidence>
<gene>
    <name evidence="4" type="ORF">HNR70_000708</name>
</gene>
<dbReference type="CDD" id="cd16442">
    <property type="entry name" value="BPL"/>
    <property type="match status" value="1"/>
</dbReference>
<proteinExistence type="predicted"/>
<dbReference type="PROSITE" id="PS51733">
    <property type="entry name" value="BPL_LPL_CATALYTIC"/>
    <property type="match status" value="1"/>
</dbReference>
<accession>A0A841AC17</accession>
<dbReference type="Gene3D" id="3.30.930.10">
    <property type="entry name" value="Bira Bifunctional Protein, Domain 2"/>
    <property type="match status" value="1"/>
</dbReference>
<dbReference type="InterPro" id="IPR004143">
    <property type="entry name" value="BPL_LPL_catalytic"/>
</dbReference>
<sequence length="349" mass="35896">MSQHPVGADAPGPVLHRRDAVGSTQDEAAAFLRAGEAPPFTLTARRQTAGRGRLGRAFASPDGASLSLTHVHRTAITPEARGWIPLAAGLAAVRALDAVVPVTGEDGVRVGLKWPNDLHTADGRKLGGILVEVRGAHDLLIGIGLNLRGPVLGADGAPVPGAAWLRGEGGIREEAGAPADGALREALEEALVAALRDELERLESTQGDGDDAGTRGRYTVSCLTLGRAVRVDPLGETGAGGAQSAPPALRGIARDIDGYGRLVLDSGTGERRTAVDVGDVRHLRPDAPSGTAHETTTAGENTAGENTAGPSAADSARPRAAAQDAAPPSNRREASRPQETSMEHEGRTR</sequence>
<keyword evidence="5" id="KW-1185">Reference proteome</keyword>
<dbReference type="InterPro" id="IPR045864">
    <property type="entry name" value="aa-tRNA-synth_II/BPL/LPL"/>
</dbReference>
<dbReference type="InterPro" id="IPR004408">
    <property type="entry name" value="Biotin_CoA_COase_ligase"/>
</dbReference>
<evidence type="ECO:0000256" key="1">
    <source>
        <dbReference type="ARBA" id="ARBA00022598"/>
    </source>
</evidence>
<dbReference type="GO" id="GO:0005737">
    <property type="term" value="C:cytoplasm"/>
    <property type="evidence" value="ECO:0007669"/>
    <property type="project" value="TreeGrafter"/>
</dbReference>
<dbReference type="Proteomes" id="UP000588158">
    <property type="component" value="Unassembled WGS sequence"/>
</dbReference>
<organism evidence="4 5">
    <name type="scientific">Brachybacterium aquaticum</name>
    <dbReference type="NCBI Taxonomy" id="1432564"/>
    <lineage>
        <taxon>Bacteria</taxon>
        <taxon>Bacillati</taxon>
        <taxon>Actinomycetota</taxon>
        <taxon>Actinomycetes</taxon>
        <taxon>Micrococcales</taxon>
        <taxon>Dermabacteraceae</taxon>
        <taxon>Brachybacterium</taxon>
    </lineage>
</organism>
<dbReference type="AlphaFoldDB" id="A0A841AC17"/>
<feature type="compositionally biased region" description="Basic and acidic residues" evidence="2">
    <location>
        <begin position="273"/>
        <end position="285"/>
    </location>
</feature>
<reference evidence="4 5" key="1">
    <citation type="submission" date="2020-08" db="EMBL/GenBank/DDBJ databases">
        <title>Sequencing the genomes of 1000 actinobacteria strains.</title>
        <authorList>
            <person name="Klenk H.-P."/>
        </authorList>
    </citation>
    <scope>NUCLEOTIDE SEQUENCE [LARGE SCALE GENOMIC DNA]</scope>
    <source>
        <strain evidence="4 5">DSM 28796</strain>
    </source>
</reference>
<feature type="domain" description="BPL/LPL catalytic" evidence="3">
    <location>
        <begin position="1"/>
        <end position="199"/>
    </location>
</feature>
<evidence type="ECO:0000256" key="2">
    <source>
        <dbReference type="SAM" id="MobiDB-lite"/>
    </source>
</evidence>
<name>A0A841AC17_9MICO</name>
<dbReference type="PANTHER" id="PTHR12835">
    <property type="entry name" value="BIOTIN PROTEIN LIGASE"/>
    <property type="match status" value="1"/>
</dbReference>
<dbReference type="SUPFAM" id="SSF55681">
    <property type="entry name" value="Class II aaRS and biotin synthetases"/>
    <property type="match status" value="1"/>
</dbReference>
<keyword evidence="1 4" id="KW-0436">Ligase</keyword>
<dbReference type="EC" id="6.3.4.15" evidence="4"/>
<protein>
    <submittedName>
        <fullName evidence="4">BirA family biotin operon repressor/biotin-[acetyl-CoA-carboxylase] ligase</fullName>
        <ecNumber evidence="4">6.3.4.15</ecNumber>
    </submittedName>
</protein>
<dbReference type="PANTHER" id="PTHR12835:SF5">
    <property type="entry name" value="BIOTIN--PROTEIN LIGASE"/>
    <property type="match status" value="1"/>
</dbReference>
<dbReference type="Pfam" id="PF03099">
    <property type="entry name" value="BPL_LplA_LipB"/>
    <property type="match status" value="1"/>
</dbReference>
<evidence type="ECO:0000259" key="3">
    <source>
        <dbReference type="PROSITE" id="PS51733"/>
    </source>
</evidence>